<dbReference type="GO" id="GO:0032454">
    <property type="term" value="F:histone H3K9 demethylase activity"/>
    <property type="evidence" value="ECO:0007669"/>
    <property type="project" value="InterPro"/>
</dbReference>
<dbReference type="PANTHER" id="PTHR12549">
    <property type="entry name" value="JMJC DOMAIN-CONTAINING HISTONE DEMETHYLATION PROTEIN"/>
    <property type="match status" value="1"/>
</dbReference>
<dbReference type="Gene3D" id="2.60.120.650">
    <property type="entry name" value="Cupin"/>
    <property type="match status" value="1"/>
</dbReference>
<evidence type="ECO:0000313" key="6">
    <source>
        <dbReference type="EMBL" id="GFZ15516.1"/>
    </source>
</evidence>
<feature type="compositionally biased region" description="Basic and acidic residues" evidence="5">
    <location>
        <begin position="35"/>
        <end position="46"/>
    </location>
</feature>
<evidence type="ECO:0000313" key="7">
    <source>
        <dbReference type="Proteomes" id="UP000585474"/>
    </source>
</evidence>
<accession>A0A7J0GXK7</accession>
<feature type="region of interest" description="Disordered" evidence="5">
    <location>
        <begin position="1"/>
        <end position="85"/>
    </location>
</feature>
<dbReference type="AlphaFoldDB" id="A0A7J0GXK7"/>
<evidence type="ECO:0000256" key="2">
    <source>
        <dbReference type="ARBA" id="ARBA00006801"/>
    </source>
</evidence>
<dbReference type="Proteomes" id="UP000585474">
    <property type="component" value="Unassembled WGS sequence"/>
</dbReference>
<dbReference type="PANTHER" id="PTHR12549:SF11">
    <property type="entry name" value="LYSINE-SPECIFIC DEMETHYLASE JMJ25"/>
    <property type="match status" value="1"/>
</dbReference>
<reference evidence="6 7" key="1">
    <citation type="submission" date="2019-07" db="EMBL/GenBank/DDBJ databases">
        <title>De Novo Assembly of kiwifruit Actinidia rufa.</title>
        <authorList>
            <person name="Sugita-Konishi S."/>
            <person name="Sato K."/>
            <person name="Mori E."/>
            <person name="Abe Y."/>
            <person name="Kisaki G."/>
            <person name="Hamano K."/>
            <person name="Suezawa K."/>
            <person name="Otani M."/>
            <person name="Fukuda T."/>
            <person name="Manabe T."/>
            <person name="Gomi K."/>
            <person name="Tabuchi M."/>
            <person name="Akimitsu K."/>
            <person name="Kataoka I."/>
        </authorList>
    </citation>
    <scope>NUCLEOTIDE SEQUENCE [LARGE SCALE GENOMIC DNA]</scope>
    <source>
        <strain evidence="7">cv. Fuchu</strain>
    </source>
</reference>
<name>A0A7J0GXK7_9ERIC</name>
<dbReference type="GO" id="GO:0003712">
    <property type="term" value="F:transcription coregulator activity"/>
    <property type="evidence" value="ECO:0007669"/>
    <property type="project" value="TreeGrafter"/>
</dbReference>
<keyword evidence="3" id="KW-0479">Metal-binding</keyword>
<dbReference type="InterPro" id="IPR045109">
    <property type="entry name" value="LSDs-like"/>
</dbReference>
<keyword evidence="7" id="KW-1185">Reference proteome</keyword>
<dbReference type="GO" id="GO:0000118">
    <property type="term" value="C:histone deacetylase complex"/>
    <property type="evidence" value="ECO:0007669"/>
    <property type="project" value="TreeGrafter"/>
</dbReference>
<feature type="compositionally biased region" description="Polar residues" evidence="5">
    <location>
        <begin position="50"/>
        <end position="59"/>
    </location>
</feature>
<dbReference type="EMBL" id="BJWL01000024">
    <property type="protein sequence ID" value="GFZ15516.1"/>
    <property type="molecule type" value="Genomic_DNA"/>
</dbReference>
<protein>
    <submittedName>
        <fullName evidence="6">Transcription factor jumonji (JmjC) domain-containing protein</fullName>
    </submittedName>
</protein>
<comment type="caution">
    <text evidence="6">The sequence shown here is derived from an EMBL/GenBank/DDBJ whole genome shotgun (WGS) entry which is preliminary data.</text>
</comment>
<keyword evidence="4" id="KW-0539">Nucleus</keyword>
<sequence length="135" mass="15132">MKRSSEKKRDKKGKQPADLGRKSKRQQTEIASAETEEKNSKSKECHSPLTGGNVNGFSNSQGSSDKDEDKSGKSAGCFATAETLPEGIEHADGGAIWDIFRRQDVPKLKEYLIKHFREFKDMHCSPLQQVNTNQY</sequence>
<dbReference type="OrthoDB" id="1667110at2759"/>
<feature type="compositionally biased region" description="Basic residues" evidence="5">
    <location>
        <begin position="1"/>
        <end position="12"/>
    </location>
</feature>
<evidence type="ECO:0000256" key="1">
    <source>
        <dbReference type="ARBA" id="ARBA00004123"/>
    </source>
</evidence>
<dbReference type="GO" id="GO:0031490">
    <property type="term" value="F:chromatin DNA binding"/>
    <property type="evidence" value="ECO:0007669"/>
    <property type="project" value="TreeGrafter"/>
</dbReference>
<comment type="subcellular location">
    <subcellularLocation>
        <location evidence="1">Nucleus</location>
    </subcellularLocation>
</comment>
<dbReference type="GO" id="GO:0000785">
    <property type="term" value="C:chromatin"/>
    <property type="evidence" value="ECO:0007669"/>
    <property type="project" value="TreeGrafter"/>
</dbReference>
<evidence type="ECO:0000256" key="4">
    <source>
        <dbReference type="ARBA" id="ARBA00023242"/>
    </source>
</evidence>
<proteinExistence type="inferred from homology"/>
<dbReference type="GO" id="GO:0006357">
    <property type="term" value="P:regulation of transcription by RNA polymerase II"/>
    <property type="evidence" value="ECO:0007669"/>
    <property type="project" value="TreeGrafter"/>
</dbReference>
<evidence type="ECO:0000256" key="3">
    <source>
        <dbReference type="ARBA" id="ARBA00022723"/>
    </source>
</evidence>
<gene>
    <name evidence="6" type="ORF">Acr_24g0017060</name>
</gene>
<dbReference type="GO" id="GO:0046872">
    <property type="term" value="F:metal ion binding"/>
    <property type="evidence" value="ECO:0007669"/>
    <property type="project" value="UniProtKB-KW"/>
</dbReference>
<evidence type="ECO:0000256" key="5">
    <source>
        <dbReference type="SAM" id="MobiDB-lite"/>
    </source>
</evidence>
<organism evidence="6 7">
    <name type="scientific">Actinidia rufa</name>
    <dbReference type="NCBI Taxonomy" id="165716"/>
    <lineage>
        <taxon>Eukaryota</taxon>
        <taxon>Viridiplantae</taxon>
        <taxon>Streptophyta</taxon>
        <taxon>Embryophyta</taxon>
        <taxon>Tracheophyta</taxon>
        <taxon>Spermatophyta</taxon>
        <taxon>Magnoliopsida</taxon>
        <taxon>eudicotyledons</taxon>
        <taxon>Gunneridae</taxon>
        <taxon>Pentapetalae</taxon>
        <taxon>asterids</taxon>
        <taxon>Ericales</taxon>
        <taxon>Actinidiaceae</taxon>
        <taxon>Actinidia</taxon>
    </lineage>
</organism>
<comment type="similarity">
    <text evidence="2">Belongs to the JARID1 histone demethylase family.</text>
</comment>